<organism evidence="1 2">
    <name type="scientific">Selenomonas ruminantium</name>
    <dbReference type="NCBI Taxonomy" id="971"/>
    <lineage>
        <taxon>Bacteria</taxon>
        <taxon>Bacillati</taxon>
        <taxon>Bacillota</taxon>
        <taxon>Negativicutes</taxon>
        <taxon>Selenomonadales</taxon>
        <taxon>Selenomonadaceae</taxon>
        <taxon>Selenomonas</taxon>
    </lineage>
</organism>
<protein>
    <submittedName>
        <fullName evidence="1">Predicted nuclease of the RNAse H fold, HicB family</fullName>
    </submittedName>
</protein>
<proteinExistence type="predicted"/>
<dbReference type="SUPFAM" id="SSF143100">
    <property type="entry name" value="TTHA1013/TTHA0281-like"/>
    <property type="match status" value="1"/>
</dbReference>
<dbReference type="RefSeq" id="WP_074817285.1">
    <property type="nucleotide sequence ID" value="NZ_FOJX01000015.1"/>
</dbReference>
<dbReference type="InterPro" id="IPR035069">
    <property type="entry name" value="TTHA1013/TTHA0281-like"/>
</dbReference>
<name>A0A1I0YK33_SELRU</name>
<dbReference type="EMBL" id="FOJX01000015">
    <property type="protein sequence ID" value="SFB13775.1"/>
    <property type="molecule type" value="Genomic_DNA"/>
</dbReference>
<dbReference type="AlphaFoldDB" id="A0A1I0YK33"/>
<reference evidence="1 2" key="1">
    <citation type="submission" date="2016-10" db="EMBL/GenBank/DDBJ databases">
        <authorList>
            <person name="de Groot N.N."/>
        </authorList>
    </citation>
    <scope>NUCLEOTIDE SEQUENCE [LARGE SCALE GENOMIC DNA]</scope>
    <source>
        <strain evidence="1 2">L14</strain>
    </source>
</reference>
<dbReference type="Pfam" id="PF05534">
    <property type="entry name" value="HicB"/>
    <property type="match status" value="1"/>
</dbReference>
<dbReference type="InterPro" id="IPR008651">
    <property type="entry name" value="Uncharacterised_HicB"/>
</dbReference>
<sequence>MNNIMEYKNYVGSVEFSEGDGLFYGKVQGIRSLISYEGTNAAELVADFHGAVDDYLANCQAEGTTPETSYKGSLNIRFKNRDLHRLAAIYAMNHEQSLNSFIEEAVAEKLKTKRFLNMS</sequence>
<evidence type="ECO:0000313" key="2">
    <source>
        <dbReference type="Proteomes" id="UP000183843"/>
    </source>
</evidence>
<dbReference type="Proteomes" id="UP000183843">
    <property type="component" value="Unassembled WGS sequence"/>
</dbReference>
<evidence type="ECO:0000313" key="1">
    <source>
        <dbReference type="EMBL" id="SFB13775.1"/>
    </source>
</evidence>
<accession>A0A1I0YK33</accession>
<gene>
    <name evidence="1" type="ORF">SAMN05216587_11519</name>
</gene>